<accession>A0ABQ7XCU6</accession>
<dbReference type="EMBL" id="JAGKQM010000692">
    <property type="protein sequence ID" value="KAH0853774.1"/>
    <property type="molecule type" value="Genomic_DNA"/>
</dbReference>
<keyword evidence="2" id="KW-1185">Reference proteome</keyword>
<evidence type="ECO:0000313" key="2">
    <source>
        <dbReference type="Proteomes" id="UP000824890"/>
    </source>
</evidence>
<protein>
    <submittedName>
        <fullName evidence="1">Uncharacterized protein</fullName>
    </submittedName>
</protein>
<reference evidence="1 2" key="1">
    <citation type="submission" date="2021-05" db="EMBL/GenBank/DDBJ databases">
        <title>Genome Assembly of Synthetic Allotetraploid Brassica napus Reveals Homoeologous Exchanges between Subgenomes.</title>
        <authorList>
            <person name="Davis J.T."/>
        </authorList>
    </citation>
    <scope>NUCLEOTIDE SEQUENCE [LARGE SCALE GENOMIC DNA]</scope>
    <source>
        <strain evidence="2">cv. Da-Ae</strain>
        <tissue evidence="1">Seedling</tissue>
    </source>
</reference>
<dbReference type="Proteomes" id="UP000824890">
    <property type="component" value="Unassembled WGS sequence"/>
</dbReference>
<comment type="caution">
    <text evidence="1">The sequence shown here is derived from an EMBL/GenBank/DDBJ whole genome shotgun (WGS) entry which is preliminary data.</text>
</comment>
<proteinExistence type="predicted"/>
<evidence type="ECO:0000313" key="1">
    <source>
        <dbReference type="EMBL" id="KAH0853774.1"/>
    </source>
</evidence>
<organism evidence="1 2">
    <name type="scientific">Brassica napus</name>
    <name type="common">Rape</name>
    <dbReference type="NCBI Taxonomy" id="3708"/>
    <lineage>
        <taxon>Eukaryota</taxon>
        <taxon>Viridiplantae</taxon>
        <taxon>Streptophyta</taxon>
        <taxon>Embryophyta</taxon>
        <taxon>Tracheophyta</taxon>
        <taxon>Spermatophyta</taxon>
        <taxon>Magnoliopsida</taxon>
        <taxon>eudicotyledons</taxon>
        <taxon>Gunneridae</taxon>
        <taxon>Pentapetalae</taxon>
        <taxon>rosids</taxon>
        <taxon>malvids</taxon>
        <taxon>Brassicales</taxon>
        <taxon>Brassicaceae</taxon>
        <taxon>Brassiceae</taxon>
        <taxon>Brassica</taxon>
    </lineage>
</organism>
<sequence length="140" mass="15801">MGAHRLIYLLNGDRKDVALNQTNLGLTTAISLFVHQSLIPEFLTCLSSVVPSVREKELRRCSPFLERSSIPGDDAATDLRSNEWKAVPDIWRSSADKYGDKVVVLDPFRMVSFHLFLKCWNVSTMAHFVLSITLQNTMCS</sequence>
<name>A0ABQ7XCU6_BRANA</name>
<gene>
    <name evidence="1" type="ORF">HID58_092881</name>
</gene>